<keyword evidence="1" id="KW-0479">Metal-binding</keyword>
<evidence type="ECO:0000256" key="2">
    <source>
        <dbReference type="ARBA" id="ARBA00022737"/>
    </source>
</evidence>
<feature type="compositionally biased region" description="Polar residues" evidence="6">
    <location>
        <begin position="542"/>
        <end position="559"/>
    </location>
</feature>
<dbReference type="PROSITE" id="PS52027">
    <property type="entry name" value="ZF_C2HC_C3H"/>
    <property type="match status" value="2"/>
</dbReference>
<accession>A0AAV2TVY6</accession>
<evidence type="ECO:0000256" key="4">
    <source>
        <dbReference type="ARBA" id="ARBA00022833"/>
    </source>
</evidence>
<feature type="compositionally biased region" description="Polar residues" evidence="6">
    <location>
        <begin position="240"/>
        <end position="255"/>
    </location>
</feature>
<keyword evidence="3 5" id="KW-0863">Zinc-finger</keyword>
<dbReference type="EMBL" id="CAXLJL010000822">
    <property type="protein sequence ID" value="CAL5141038.1"/>
    <property type="molecule type" value="Genomic_DNA"/>
</dbReference>
<proteinExistence type="predicted"/>
<feature type="domain" description="C2HC/C3H-type" evidence="7">
    <location>
        <begin position="12"/>
        <end position="41"/>
    </location>
</feature>
<dbReference type="Proteomes" id="UP001497525">
    <property type="component" value="Unassembled WGS sequence"/>
</dbReference>
<evidence type="ECO:0000313" key="8">
    <source>
        <dbReference type="EMBL" id="CAL5141038.1"/>
    </source>
</evidence>
<gene>
    <name evidence="8" type="ORF">CDAUBV1_LOCUS16321</name>
</gene>
<feature type="compositionally biased region" description="Basic and acidic residues" evidence="6">
    <location>
        <begin position="169"/>
        <end position="179"/>
    </location>
</feature>
<feature type="region of interest" description="Disordered" evidence="6">
    <location>
        <begin position="150"/>
        <end position="280"/>
    </location>
</feature>
<feature type="region of interest" description="Disordered" evidence="6">
    <location>
        <begin position="305"/>
        <end position="337"/>
    </location>
</feature>
<evidence type="ECO:0000313" key="9">
    <source>
        <dbReference type="Proteomes" id="UP001497525"/>
    </source>
</evidence>
<evidence type="ECO:0000256" key="3">
    <source>
        <dbReference type="ARBA" id="ARBA00022771"/>
    </source>
</evidence>
<dbReference type="InterPro" id="IPR026319">
    <property type="entry name" value="ZC2HC1A/B-like"/>
</dbReference>
<organism evidence="8 9">
    <name type="scientific">Calicophoron daubneyi</name>
    <name type="common">Rumen fluke</name>
    <name type="synonym">Paramphistomum daubneyi</name>
    <dbReference type="NCBI Taxonomy" id="300641"/>
    <lineage>
        <taxon>Eukaryota</taxon>
        <taxon>Metazoa</taxon>
        <taxon>Spiralia</taxon>
        <taxon>Lophotrochozoa</taxon>
        <taxon>Platyhelminthes</taxon>
        <taxon>Trematoda</taxon>
        <taxon>Digenea</taxon>
        <taxon>Plagiorchiida</taxon>
        <taxon>Pronocephalata</taxon>
        <taxon>Paramphistomoidea</taxon>
        <taxon>Paramphistomidae</taxon>
        <taxon>Calicophoron</taxon>
    </lineage>
</organism>
<dbReference type="PANTHER" id="PTHR13555">
    <property type="entry name" value="C2H2 ZINC FINGER CGI-62-RELATED"/>
    <property type="match status" value="1"/>
</dbReference>
<comment type="caution">
    <text evidence="8">The sequence shown here is derived from an EMBL/GenBank/DDBJ whole genome shotgun (WGS) entry which is preliminary data.</text>
</comment>
<evidence type="ECO:0000256" key="6">
    <source>
        <dbReference type="SAM" id="MobiDB-lite"/>
    </source>
</evidence>
<dbReference type="GO" id="GO:0008270">
    <property type="term" value="F:zinc ion binding"/>
    <property type="evidence" value="ECO:0007669"/>
    <property type="project" value="UniProtKB-KW"/>
</dbReference>
<feature type="region of interest" description="Disordered" evidence="6">
    <location>
        <begin position="542"/>
        <end position="571"/>
    </location>
</feature>
<dbReference type="Pfam" id="PF13913">
    <property type="entry name" value="zf-C2HC_2"/>
    <property type="match status" value="2"/>
</dbReference>
<protein>
    <recommendedName>
        <fullName evidence="7">C2HC/C3H-type domain-containing protein</fullName>
    </recommendedName>
</protein>
<feature type="domain" description="C2HC/C3H-type" evidence="7">
    <location>
        <begin position="124"/>
        <end position="153"/>
    </location>
</feature>
<feature type="compositionally biased region" description="Low complexity" evidence="6">
    <location>
        <begin position="389"/>
        <end position="400"/>
    </location>
</feature>
<evidence type="ECO:0000256" key="1">
    <source>
        <dbReference type="ARBA" id="ARBA00022723"/>
    </source>
</evidence>
<feature type="region of interest" description="Disordered" evidence="6">
    <location>
        <begin position="39"/>
        <end position="71"/>
    </location>
</feature>
<dbReference type="InterPro" id="IPR049899">
    <property type="entry name" value="Znf_C2HC_C3H"/>
</dbReference>
<evidence type="ECO:0000256" key="5">
    <source>
        <dbReference type="PROSITE-ProRule" id="PRU01371"/>
    </source>
</evidence>
<evidence type="ECO:0000259" key="7">
    <source>
        <dbReference type="PROSITE" id="PS52027"/>
    </source>
</evidence>
<keyword evidence="4" id="KW-0862">Zinc</keyword>
<sequence length="600" mass="66224">MTEFDEDDGPTDLYPCKICGRSFAEAVLKKHKVVCAKNAKHKRKVFDSSKQRQQGLEAPEQKNLPSSVQKEREFKLAQIEQRKKQWRQKHQEFINSIRAAREFTEAKKTGAPLPPPPPPSVDPSLIQCEFCGRRFSEQAAERHIKFCEEKHLRTPGAPAKRGKPNSKPHQGDVEHHTELPVRSGHTTSTHRASATTSNQGGHNATAVRGPSASKGPTRTDRKTTPSTSVTNDHNRIAPPTTYTRGQSNRPTPSSRDSNRAPSGLAKPAPSPSFGSNEVPANCARSQATGKARYVPCMQVQSVHRGSRIPVPTPPGILNVGRNNIPRDPSTLLRSGISRGDMTLDSPPFMAFDVDPHKFADEVYHARTDVQRRGSHKSGNTRPSRRRYSQDSYPSSSYPDSARNGDTEEDDDVMKYRGVVLRSGRTQEDYRNAREFARDLVREKVRLPRSTPISSQSFVSQRLPVVPSSNSLVSVDSTTEEFQAERAPEFQTPSSNAAGAVCLVCPEQSSCSISNNDTSEQADVRYSPDKYTDANNYGHLIFTQPQSRDGVDRTTNSTHSHPGGVPAKQARGGKCCNECGCTFPNPAMKFCPECGVRRMAV</sequence>
<feature type="region of interest" description="Disordered" evidence="6">
    <location>
        <begin position="365"/>
        <end position="414"/>
    </location>
</feature>
<keyword evidence="2" id="KW-0677">Repeat</keyword>
<feature type="compositionally biased region" description="Low complexity" evidence="6">
    <location>
        <begin position="182"/>
        <end position="197"/>
    </location>
</feature>
<reference evidence="8" key="1">
    <citation type="submission" date="2024-06" db="EMBL/GenBank/DDBJ databases">
        <authorList>
            <person name="Liu X."/>
            <person name="Lenzi L."/>
            <person name="Haldenby T S."/>
            <person name="Uol C."/>
        </authorList>
    </citation>
    <scope>NUCLEOTIDE SEQUENCE</scope>
</reference>
<dbReference type="AlphaFoldDB" id="A0AAV2TVY6"/>
<name>A0AAV2TVY6_CALDB</name>